<dbReference type="OrthoDB" id="5957871at2759"/>
<organism evidence="2 3">
    <name type="scientific">Acanthoscelides obtectus</name>
    <name type="common">Bean weevil</name>
    <name type="synonym">Bruchus obtectus</name>
    <dbReference type="NCBI Taxonomy" id="200917"/>
    <lineage>
        <taxon>Eukaryota</taxon>
        <taxon>Metazoa</taxon>
        <taxon>Ecdysozoa</taxon>
        <taxon>Arthropoda</taxon>
        <taxon>Hexapoda</taxon>
        <taxon>Insecta</taxon>
        <taxon>Pterygota</taxon>
        <taxon>Neoptera</taxon>
        <taxon>Endopterygota</taxon>
        <taxon>Coleoptera</taxon>
        <taxon>Polyphaga</taxon>
        <taxon>Cucujiformia</taxon>
        <taxon>Chrysomeloidea</taxon>
        <taxon>Chrysomelidae</taxon>
        <taxon>Bruchinae</taxon>
        <taxon>Bruchini</taxon>
        <taxon>Acanthoscelides</taxon>
    </lineage>
</organism>
<dbReference type="AlphaFoldDB" id="A0A9P0KIN6"/>
<protein>
    <submittedName>
        <fullName evidence="2">Uncharacterized protein</fullName>
    </submittedName>
</protein>
<keyword evidence="3" id="KW-1185">Reference proteome</keyword>
<evidence type="ECO:0000256" key="1">
    <source>
        <dbReference type="SAM" id="SignalP"/>
    </source>
</evidence>
<gene>
    <name evidence="2" type="ORF">ACAOBT_LOCUS10777</name>
</gene>
<name>A0A9P0KIN6_ACAOB</name>
<keyword evidence="1" id="KW-0732">Signal</keyword>
<proteinExistence type="predicted"/>
<feature type="chain" id="PRO_5040357081" evidence="1">
    <location>
        <begin position="19"/>
        <end position="41"/>
    </location>
</feature>
<accession>A0A9P0KIN6</accession>
<reference evidence="2" key="1">
    <citation type="submission" date="2022-03" db="EMBL/GenBank/DDBJ databases">
        <authorList>
            <person name="Sayadi A."/>
        </authorList>
    </citation>
    <scope>NUCLEOTIDE SEQUENCE</scope>
</reference>
<dbReference type="EMBL" id="CAKOFQ010006815">
    <property type="protein sequence ID" value="CAH1973862.1"/>
    <property type="molecule type" value="Genomic_DNA"/>
</dbReference>
<evidence type="ECO:0000313" key="3">
    <source>
        <dbReference type="Proteomes" id="UP001152888"/>
    </source>
</evidence>
<comment type="caution">
    <text evidence="2">The sequence shown here is derived from an EMBL/GenBank/DDBJ whole genome shotgun (WGS) entry which is preliminary data.</text>
</comment>
<sequence length="41" mass="4826">MGAFLFCWLPFFLWQVSNHLSALKGFVPCKYIPRRTHLGRS</sequence>
<dbReference type="Proteomes" id="UP001152888">
    <property type="component" value="Unassembled WGS sequence"/>
</dbReference>
<feature type="signal peptide" evidence="1">
    <location>
        <begin position="1"/>
        <end position="18"/>
    </location>
</feature>
<evidence type="ECO:0000313" key="2">
    <source>
        <dbReference type="EMBL" id="CAH1973862.1"/>
    </source>
</evidence>